<dbReference type="Proteomes" id="UP000294599">
    <property type="component" value="Unassembled WGS sequence"/>
</dbReference>
<evidence type="ECO:0000256" key="1">
    <source>
        <dbReference type="ARBA" id="ARBA00005189"/>
    </source>
</evidence>
<evidence type="ECO:0000313" key="6">
    <source>
        <dbReference type="EMBL" id="TCT00280.1"/>
    </source>
</evidence>
<dbReference type="PANTHER" id="PTHR11712:SF320">
    <property type="entry name" value="BETA-KETOACYL SYNTHASE"/>
    <property type="match status" value="1"/>
</dbReference>
<keyword evidence="7" id="KW-1185">Reference proteome</keyword>
<dbReference type="GO" id="GO:0006633">
    <property type="term" value="P:fatty acid biosynthetic process"/>
    <property type="evidence" value="ECO:0007669"/>
    <property type="project" value="TreeGrafter"/>
</dbReference>
<dbReference type="InterPro" id="IPR000794">
    <property type="entry name" value="Beta-ketoacyl_synthase"/>
</dbReference>
<dbReference type="InterPro" id="IPR016039">
    <property type="entry name" value="Thiolase-like"/>
</dbReference>
<evidence type="ECO:0000256" key="3">
    <source>
        <dbReference type="ARBA" id="ARBA00022679"/>
    </source>
</evidence>
<dbReference type="GO" id="GO:0004315">
    <property type="term" value="F:3-oxoacyl-[acyl-carrier-protein] synthase activity"/>
    <property type="evidence" value="ECO:0007669"/>
    <property type="project" value="TreeGrafter"/>
</dbReference>
<dbReference type="InterPro" id="IPR014030">
    <property type="entry name" value="Ketoacyl_synth_N"/>
</dbReference>
<dbReference type="InterPro" id="IPR014031">
    <property type="entry name" value="Ketoacyl_synth_C"/>
</dbReference>
<gene>
    <name evidence="6" type="ORF">EDC25_10348</name>
</gene>
<name>A0A4S3KXN0_9GAMM</name>
<comment type="pathway">
    <text evidence="1">Lipid metabolism.</text>
</comment>
<dbReference type="Pfam" id="PF00109">
    <property type="entry name" value="ketoacyl-synt"/>
    <property type="match status" value="1"/>
</dbReference>
<reference evidence="6 7" key="1">
    <citation type="submission" date="2019-03" db="EMBL/GenBank/DDBJ databases">
        <title>Genomic Encyclopedia of Type Strains, Phase IV (KMG-IV): sequencing the most valuable type-strain genomes for metagenomic binning, comparative biology and taxonomic classification.</title>
        <authorList>
            <person name="Goeker M."/>
        </authorList>
    </citation>
    <scope>NUCLEOTIDE SEQUENCE [LARGE SCALE GENOMIC DNA]</scope>
    <source>
        <strain evidence="6 7">DSM 21944</strain>
    </source>
</reference>
<protein>
    <submittedName>
        <fullName evidence="6">3-oxoacyl-[acyl-carrier-protein] synthase-1</fullName>
    </submittedName>
</protein>
<dbReference type="NCBIfam" id="NF006618">
    <property type="entry name" value="PRK09185.1"/>
    <property type="match status" value="1"/>
</dbReference>
<organism evidence="6 7">
    <name type="scientific">Pseudofulvimonas gallinarii</name>
    <dbReference type="NCBI Taxonomy" id="634155"/>
    <lineage>
        <taxon>Bacteria</taxon>
        <taxon>Pseudomonadati</taxon>
        <taxon>Pseudomonadota</taxon>
        <taxon>Gammaproteobacteria</taxon>
        <taxon>Lysobacterales</taxon>
        <taxon>Rhodanobacteraceae</taxon>
        <taxon>Pseudofulvimonas</taxon>
    </lineage>
</organism>
<dbReference type="OrthoDB" id="9808669at2"/>
<evidence type="ECO:0000256" key="2">
    <source>
        <dbReference type="ARBA" id="ARBA00008467"/>
    </source>
</evidence>
<evidence type="ECO:0000259" key="5">
    <source>
        <dbReference type="PROSITE" id="PS52004"/>
    </source>
</evidence>
<dbReference type="RefSeq" id="WP_123522722.1">
    <property type="nucleotide sequence ID" value="NZ_JBHLWF010000007.1"/>
</dbReference>
<feature type="domain" description="Ketosynthase family 3 (KS3)" evidence="5">
    <location>
        <begin position="1"/>
        <end position="397"/>
    </location>
</feature>
<keyword evidence="3 4" id="KW-0808">Transferase</keyword>
<dbReference type="CDD" id="cd00834">
    <property type="entry name" value="KAS_I_II"/>
    <property type="match status" value="1"/>
</dbReference>
<dbReference type="InterPro" id="IPR020841">
    <property type="entry name" value="PKS_Beta-ketoAc_synthase_dom"/>
</dbReference>
<dbReference type="PANTHER" id="PTHR11712">
    <property type="entry name" value="POLYKETIDE SYNTHASE-RELATED"/>
    <property type="match status" value="1"/>
</dbReference>
<dbReference type="SMART" id="SM00825">
    <property type="entry name" value="PKS_KS"/>
    <property type="match status" value="1"/>
</dbReference>
<dbReference type="Gene3D" id="3.40.47.10">
    <property type="match status" value="1"/>
</dbReference>
<accession>A0A4S3KXN0</accession>
<dbReference type="PROSITE" id="PS52004">
    <property type="entry name" value="KS3_2"/>
    <property type="match status" value="1"/>
</dbReference>
<dbReference type="SUPFAM" id="SSF53901">
    <property type="entry name" value="Thiolase-like"/>
    <property type="match status" value="2"/>
</dbReference>
<dbReference type="EMBL" id="SMAF01000003">
    <property type="protein sequence ID" value="TCT00280.1"/>
    <property type="molecule type" value="Genomic_DNA"/>
</dbReference>
<evidence type="ECO:0000256" key="4">
    <source>
        <dbReference type="RuleBase" id="RU003694"/>
    </source>
</evidence>
<dbReference type="AlphaFoldDB" id="A0A4S3KXN0"/>
<sequence length="400" mass="42578">MTPLKVLTHTATSCLGQGRDAHYRALTEGRSGLRENDFTRAPLATCIGRVDGLESAALPPRWIDWDCRNNRLAWLALNQDGLLEILRDLRGRLPAHRLGIALGTSTSSIGDTEQAYLELDGRGRFPDTTRSRQIHQPHSLSAFVQRATGWDGPVMTISTACSSGAEAWAAAARWIEQDLCDAVLVGGCDTLCGSTLHGFASLELTSPRPCRPFDQRRDGISIGEAAAFAILVRDTVECGNDGAPDLRLTGHGESADAHHMSAPHPEGAGARRAIEAALQRAGLSVADIDYINLHGTASRLNDQVEATLVSGWFPATTAASSTKGWTGHTLGAAGAIEATLCLLALEHGYLPATLNCEEPDPACGPQFLREGRHAAIRTALSNSFGFGGNNASLVFQRSAE</sequence>
<dbReference type="Pfam" id="PF02801">
    <property type="entry name" value="Ketoacyl-synt_C"/>
    <property type="match status" value="1"/>
</dbReference>
<proteinExistence type="inferred from homology"/>
<comment type="caution">
    <text evidence="6">The sequence shown here is derived from an EMBL/GenBank/DDBJ whole genome shotgun (WGS) entry which is preliminary data.</text>
</comment>
<comment type="similarity">
    <text evidence="2 4">Belongs to the thiolase-like superfamily. Beta-ketoacyl-ACP synthases family.</text>
</comment>
<evidence type="ECO:0000313" key="7">
    <source>
        <dbReference type="Proteomes" id="UP000294599"/>
    </source>
</evidence>
<dbReference type="GO" id="GO:0005829">
    <property type="term" value="C:cytosol"/>
    <property type="evidence" value="ECO:0007669"/>
    <property type="project" value="TreeGrafter"/>
</dbReference>